<keyword evidence="1" id="KW-0812">Transmembrane</keyword>
<feature type="transmembrane region" description="Helical" evidence="1">
    <location>
        <begin position="541"/>
        <end position="559"/>
    </location>
</feature>
<protein>
    <recommendedName>
        <fullName evidence="4">Patatin-like phospholipase</fullName>
    </recommendedName>
</protein>
<dbReference type="EMBL" id="SNWQ01000011">
    <property type="protein sequence ID" value="TDO46340.1"/>
    <property type="molecule type" value="Genomic_DNA"/>
</dbReference>
<keyword evidence="1" id="KW-1133">Transmembrane helix</keyword>
<feature type="transmembrane region" description="Helical" evidence="1">
    <location>
        <begin position="29"/>
        <end position="53"/>
    </location>
</feature>
<keyword evidence="1" id="KW-0472">Membrane</keyword>
<evidence type="ECO:0000313" key="2">
    <source>
        <dbReference type="EMBL" id="TDO46340.1"/>
    </source>
</evidence>
<gene>
    <name evidence="2" type="ORF">EV643_111193</name>
</gene>
<feature type="transmembrane region" description="Helical" evidence="1">
    <location>
        <begin position="401"/>
        <end position="422"/>
    </location>
</feature>
<accession>A0A4R6KC63</accession>
<feature type="transmembrane region" description="Helical" evidence="1">
    <location>
        <begin position="236"/>
        <end position="259"/>
    </location>
</feature>
<dbReference type="OrthoDB" id="581211at2"/>
<feature type="transmembrane region" description="Helical" evidence="1">
    <location>
        <begin position="156"/>
        <end position="183"/>
    </location>
</feature>
<comment type="caution">
    <text evidence="2">The sequence shown here is derived from an EMBL/GenBank/DDBJ whole genome shotgun (WGS) entry which is preliminary data.</text>
</comment>
<feature type="transmembrane region" description="Helical" evidence="1">
    <location>
        <begin position="120"/>
        <end position="144"/>
    </location>
</feature>
<dbReference type="AlphaFoldDB" id="A0A4R6KC63"/>
<feature type="transmembrane region" description="Helical" evidence="1">
    <location>
        <begin position="292"/>
        <end position="312"/>
    </location>
</feature>
<reference evidence="2 3" key="1">
    <citation type="submission" date="2019-03" db="EMBL/GenBank/DDBJ databases">
        <title>Genomic Encyclopedia of Type Strains, Phase III (KMG-III): the genomes of soil and plant-associated and newly described type strains.</title>
        <authorList>
            <person name="Whitman W."/>
        </authorList>
    </citation>
    <scope>NUCLEOTIDE SEQUENCE [LARGE SCALE GENOMIC DNA]</scope>
    <source>
        <strain evidence="2 3">VKM Ac-2527</strain>
    </source>
</reference>
<proteinExistence type="predicted"/>
<feature type="transmembrane region" description="Helical" evidence="1">
    <location>
        <begin position="318"/>
        <end position="338"/>
    </location>
</feature>
<feature type="transmembrane region" description="Helical" evidence="1">
    <location>
        <begin position="496"/>
        <end position="520"/>
    </location>
</feature>
<feature type="transmembrane region" description="Helical" evidence="1">
    <location>
        <begin position="92"/>
        <end position="113"/>
    </location>
</feature>
<feature type="transmembrane region" description="Helical" evidence="1">
    <location>
        <begin position="359"/>
        <end position="381"/>
    </location>
</feature>
<name>A0A4R6KC63_9ACTN</name>
<feature type="transmembrane region" description="Helical" evidence="1">
    <location>
        <begin position="195"/>
        <end position="216"/>
    </location>
</feature>
<dbReference type="Proteomes" id="UP000295388">
    <property type="component" value="Unassembled WGS sequence"/>
</dbReference>
<evidence type="ECO:0000313" key="3">
    <source>
        <dbReference type="Proteomes" id="UP000295388"/>
    </source>
</evidence>
<organism evidence="2 3">
    <name type="scientific">Kribbella caucasensis</name>
    <dbReference type="NCBI Taxonomy" id="2512215"/>
    <lineage>
        <taxon>Bacteria</taxon>
        <taxon>Bacillati</taxon>
        <taxon>Actinomycetota</taxon>
        <taxon>Actinomycetes</taxon>
        <taxon>Propionibacteriales</taxon>
        <taxon>Kribbellaceae</taxon>
        <taxon>Kribbella</taxon>
    </lineage>
</organism>
<dbReference type="RefSeq" id="WP_133802215.1">
    <property type="nucleotide sequence ID" value="NZ_SNWQ01000011.1"/>
</dbReference>
<feature type="transmembrane region" description="Helical" evidence="1">
    <location>
        <begin position="470"/>
        <end position="490"/>
    </location>
</feature>
<keyword evidence="3" id="KW-1185">Reference proteome</keyword>
<evidence type="ECO:0000256" key="1">
    <source>
        <dbReference type="SAM" id="Phobius"/>
    </source>
</evidence>
<sequence>MSSDTASPEPAGTPWPPAPQPVATRMPGALLAALVALWLAMNEISLLSGGFLADNESTWSFNGMSGPFGARLQDDWHGVLDVNQLDQWEELLFLYLPLDALFIAGYVAAAFLFTRTLSWVRTFVIAIAAFDALETVGMLVLGGQRCAGGDCVSDPLVAAVAVFTSLKWAGVLMLVIAGAIATVRSTLVRRIGRALWIQRFGLLAFLPIAALTIVPGSSVFDQLPDVQRRWLDEPSGILHAIVAGLTYFVVLLPAIFVLGRIRADWALRRVRGVGHWPFYDDAEHQQPRRQVIWLWVLGPLVLLVVAGLVDVLDGGKIFWPRLVVFSAIPIAVIVLSRWRRGKPNTAPKPLSPVDDAFPGEVMAVGDVLTVAALSLAGLGMVRAFAGLASLEAVGLLNASYVVVPGIALLVGVLLAVLPWFAARPVLRAVADWGAPGFPESKRVRKWIGRLATPGVDLTGNEDVNAEPRKVLRAVLLGASIAGFVALAIWPRPVADVFGVLAATMLSLTTLVVMVGVVVVYAQERQPPEVFQWGPQRLRRRATPIIGLLVLALLVTGLVGGKTDIHPVDAGGAVPDRPTMQEAFEAWVAQDDGCAVPVEGSAGLRLRPMLMVAAEGGGIRATYWTASALQRISAAGGGCGRRAALFSAGASGGALGLTVARFTDQPLGAVEAITSHHALGAATISLLSGDLLASATGVRFNAEAAHREPVRQPLDRAELMETSWERELADLRTPFLPGSVEVPGAVTGQLILTSTAVRDGCNALVSQVDLSEGAAAVEGSPVCGVGAAGAHNYDLFGSYGRTAEDAADECLGNVPALTAGLLASRFPYVTPSGVVSDCRGLEAAQLVDGGYTDNTGLSTIVDLGPSWQEPVRRHNDQVVAAGTGDFVVPLVVYIENGTGPDFSTRKDEVVGPDHRVIPGTEADHDLDWMQVPESLVPPVTKFYTARNNKAESLPLLGEAAKVVAGENLCTDSVGCRRLRDHPRIQDRIFVIHQSAQPSLSAPLGWVLSAASQKDLADDLQVQATKGCEPDCVGGFATLQNLLSTLELNGRR</sequence>
<evidence type="ECO:0008006" key="4">
    <source>
        <dbReference type="Google" id="ProtNLM"/>
    </source>
</evidence>